<dbReference type="KEGG" id="asha:G8E00_07380"/>
<dbReference type="GO" id="GO:0004222">
    <property type="term" value="F:metalloendopeptidase activity"/>
    <property type="evidence" value="ECO:0007669"/>
    <property type="project" value="InterPro"/>
</dbReference>
<dbReference type="PANTHER" id="PTHR11851">
    <property type="entry name" value="METALLOPROTEASE"/>
    <property type="match status" value="1"/>
</dbReference>
<sequence>MVNNKNLNGPHVIHYKDLKYTSRSPLQRLKQATLVLSIVFSVSLSHANNDTHLIRNTIETTLKNGMKVIIREDHRSPIVMSQIWYGVGSSDESGNLLGISHVLEHMMFKGTQKVPDDEFTRLSRIYGGRINAFTSANYTNYYQLYPKKYFPMALELEADRMTNLVLRQQDFDPEIKVVMEERRQRTDDNPRNLAFERFKWIAYPTSHYRQPIIGFMKNLQNIQLKDLKHWYQTWYTPNNATLVIVGDVNAEVASQQVEKYFGKIPQRLTPERNDVLEFDRVGYRTMELSLGVQVPNIFMAWNVRSIKTAKNPQDAYALTIIQSLLDGGISSRLQDRLVRDKKILTAISVSYDPYNRGDSLFTISALPAEGVSLQKAQEMIQAEMDLFKNELVNSNELEAIKSNFVSNLIYSQDDLVGQAHMIGQLEVNGLDYRLIDDLPKHYETVTPQDLQRIANIYFVKDNLSVMYLTPEQQE</sequence>
<dbReference type="GO" id="GO:0006508">
    <property type="term" value="P:proteolysis"/>
    <property type="evidence" value="ECO:0007669"/>
    <property type="project" value="InterPro"/>
</dbReference>
<dbReference type="AlphaFoldDB" id="A0A6G8RV18"/>
<dbReference type="InterPro" id="IPR011765">
    <property type="entry name" value="Pept_M16_N"/>
</dbReference>
<dbReference type="SUPFAM" id="SSF63411">
    <property type="entry name" value="LuxS/MPP-like metallohydrolase"/>
    <property type="match status" value="2"/>
</dbReference>
<dbReference type="Proteomes" id="UP000502297">
    <property type="component" value="Chromosome"/>
</dbReference>
<dbReference type="EMBL" id="CP049801">
    <property type="protein sequence ID" value="QIO05782.1"/>
    <property type="molecule type" value="Genomic_DNA"/>
</dbReference>
<evidence type="ECO:0000259" key="4">
    <source>
        <dbReference type="Pfam" id="PF00675"/>
    </source>
</evidence>
<comment type="similarity">
    <text evidence="2 3">Belongs to the peptidase M16 family.</text>
</comment>
<comment type="cofactor">
    <cofactor evidence="1">
        <name>Zn(2+)</name>
        <dbReference type="ChEBI" id="CHEBI:29105"/>
    </cofactor>
</comment>
<dbReference type="Pfam" id="PF00675">
    <property type="entry name" value="Peptidase_M16"/>
    <property type="match status" value="1"/>
</dbReference>
<accession>A0A6G8RV18</accession>
<organism evidence="6 7">
    <name type="scientific">Acinetobacter shaoyimingii</name>
    <dbReference type="NCBI Taxonomy" id="2715164"/>
    <lineage>
        <taxon>Bacteria</taxon>
        <taxon>Pseudomonadati</taxon>
        <taxon>Pseudomonadota</taxon>
        <taxon>Gammaproteobacteria</taxon>
        <taxon>Moraxellales</taxon>
        <taxon>Moraxellaceae</taxon>
        <taxon>Acinetobacter</taxon>
    </lineage>
</organism>
<reference evidence="6 7" key="1">
    <citation type="submission" date="2020-03" db="EMBL/GenBank/DDBJ databases">
        <authorList>
            <person name="Zhu W."/>
        </authorList>
    </citation>
    <scope>NUCLEOTIDE SEQUENCE [LARGE SCALE GENOMIC DNA]</scope>
    <source>
        <strain evidence="6 7">323-1</strain>
    </source>
</reference>
<dbReference type="InterPro" id="IPR050361">
    <property type="entry name" value="MPP/UQCRC_Complex"/>
</dbReference>
<name>A0A6G8RV18_9GAMM</name>
<proteinExistence type="inferred from homology"/>
<feature type="domain" description="Peptidase M16 C-terminal" evidence="5">
    <location>
        <begin position="221"/>
        <end position="403"/>
    </location>
</feature>
<evidence type="ECO:0000256" key="2">
    <source>
        <dbReference type="ARBA" id="ARBA00007261"/>
    </source>
</evidence>
<protein>
    <submittedName>
        <fullName evidence="6">Insulinase family protein</fullName>
    </submittedName>
</protein>
<dbReference type="Pfam" id="PF05193">
    <property type="entry name" value="Peptidase_M16_C"/>
    <property type="match status" value="1"/>
</dbReference>
<evidence type="ECO:0000313" key="6">
    <source>
        <dbReference type="EMBL" id="QIO05782.1"/>
    </source>
</evidence>
<evidence type="ECO:0000259" key="5">
    <source>
        <dbReference type="Pfam" id="PF05193"/>
    </source>
</evidence>
<dbReference type="GO" id="GO:0046872">
    <property type="term" value="F:metal ion binding"/>
    <property type="evidence" value="ECO:0007669"/>
    <property type="project" value="InterPro"/>
</dbReference>
<dbReference type="PROSITE" id="PS00143">
    <property type="entry name" value="INSULINASE"/>
    <property type="match status" value="1"/>
</dbReference>
<feature type="domain" description="Peptidase M16 N-terminal" evidence="4">
    <location>
        <begin position="67"/>
        <end position="213"/>
    </location>
</feature>
<dbReference type="PANTHER" id="PTHR11851:SF49">
    <property type="entry name" value="MITOCHONDRIAL-PROCESSING PEPTIDASE SUBUNIT ALPHA"/>
    <property type="match status" value="1"/>
</dbReference>
<dbReference type="InterPro" id="IPR001431">
    <property type="entry name" value="Pept_M16_Zn_BS"/>
</dbReference>
<evidence type="ECO:0000256" key="3">
    <source>
        <dbReference type="RuleBase" id="RU004447"/>
    </source>
</evidence>
<evidence type="ECO:0000313" key="7">
    <source>
        <dbReference type="Proteomes" id="UP000502297"/>
    </source>
</evidence>
<evidence type="ECO:0000256" key="1">
    <source>
        <dbReference type="ARBA" id="ARBA00001947"/>
    </source>
</evidence>
<dbReference type="Gene3D" id="3.30.830.10">
    <property type="entry name" value="Metalloenzyme, LuxS/M16 peptidase-like"/>
    <property type="match status" value="2"/>
</dbReference>
<keyword evidence="7" id="KW-1185">Reference proteome</keyword>
<dbReference type="InterPro" id="IPR011249">
    <property type="entry name" value="Metalloenz_LuxS/M16"/>
</dbReference>
<dbReference type="InterPro" id="IPR007863">
    <property type="entry name" value="Peptidase_M16_C"/>
</dbReference>
<gene>
    <name evidence="6" type="ORF">G8E00_07380</name>
</gene>